<keyword evidence="2 4" id="KW-0489">Methyltransferase</keyword>
<evidence type="ECO:0000256" key="3">
    <source>
        <dbReference type="ARBA" id="ARBA00022679"/>
    </source>
</evidence>
<evidence type="ECO:0000256" key="2">
    <source>
        <dbReference type="ARBA" id="ARBA00022603"/>
    </source>
</evidence>
<dbReference type="Gene3D" id="3.40.50.150">
    <property type="entry name" value="Vaccinia Virus protein VP39"/>
    <property type="match status" value="1"/>
</dbReference>
<dbReference type="EC" id="2.1.1.-" evidence="4"/>
<dbReference type="Pfam" id="PF04072">
    <property type="entry name" value="LCM"/>
    <property type="match status" value="1"/>
</dbReference>
<comment type="caution">
    <text evidence="5">The sequence shown here is derived from an EMBL/GenBank/DDBJ whole genome shotgun (WGS) entry which is preliminary data.</text>
</comment>
<accession>A0A090T4Z7</accession>
<dbReference type="EMBL" id="BBMT01000006">
    <property type="protein sequence ID" value="GAL35020.1"/>
    <property type="molecule type" value="Genomic_DNA"/>
</dbReference>
<gene>
    <name evidence="5" type="ORF">JCM19240_3390</name>
</gene>
<comment type="function">
    <text evidence="4">Exhibits S-adenosyl-L-methionine-dependent methyltransferase activity.</text>
</comment>
<dbReference type="Proteomes" id="UP000029224">
    <property type="component" value="Unassembled WGS sequence"/>
</dbReference>
<dbReference type="PANTHER" id="PTHR43619">
    <property type="entry name" value="S-ADENOSYL-L-METHIONINE-DEPENDENT METHYLTRANSFERASE YKTD-RELATED"/>
    <property type="match status" value="1"/>
</dbReference>
<keyword evidence="4" id="KW-0949">S-adenosyl-L-methionine</keyword>
<dbReference type="InterPro" id="IPR029063">
    <property type="entry name" value="SAM-dependent_MTases_sf"/>
</dbReference>
<sequence length="151" mass="17172">MGDTIFKKDATAQGVAKQRYIESLAEPDRRVIYDPYAEYFVLGAGLIKLLGHKLSVWMTRKFARGFHEHLIARTRFIDDVVNQSAAENIERYVILGAGYDSRPYRLDLPSRIKVFEVDQAEVQSQKRAKLPSIFKVPILSHMSVSILIASC</sequence>
<dbReference type="NCBIfam" id="TIGR00027">
    <property type="entry name" value="mthyl_TIGR00027"/>
    <property type="match status" value="1"/>
</dbReference>
<evidence type="ECO:0000256" key="4">
    <source>
        <dbReference type="RuleBase" id="RU362030"/>
    </source>
</evidence>
<dbReference type="PANTHER" id="PTHR43619:SF2">
    <property type="entry name" value="S-ADENOSYL-L-METHIONINE-DEPENDENT METHYLTRANSFERASES SUPERFAMILY PROTEIN"/>
    <property type="match status" value="1"/>
</dbReference>
<dbReference type="InterPro" id="IPR011610">
    <property type="entry name" value="SAM_mthyl_Trfase_ML2640-like"/>
</dbReference>
<organism evidence="5 6">
    <name type="scientific">Vibrio maritimus</name>
    <dbReference type="NCBI Taxonomy" id="990268"/>
    <lineage>
        <taxon>Bacteria</taxon>
        <taxon>Pseudomonadati</taxon>
        <taxon>Pseudomonadota</taxon>
        <taxon>Gammaproteobacteria</taxon>
        <taxon>Vibrionales</taxon>
        <taxon>Vibrionaceae</taxon>
        <taxon>Vibrio</taxon>
    </lineage>
</organism>
<protein>
    <recommendedName>
        <fullName evidence="4">S-adenosyl-L-methionine-dependent methyltransferase</fullName>
        <ecNumber evidence="4">2.1.1.-</ecNumber>
    </recommendedName>
</protein>
<evidence type="ECO:0000313" key="6">
    <source>
        <dbReference type="Proteomes" id="UP000029224"/>
    </source>
</evidence>
<keyword evidence="6" id="KW-1185">Reference proteome</keyword>
<evidence type="ECO:0000256" key="1">
    <source>
        <dbReference type="ARBA" id="ARBA00008138"/>
    </source>
</evidence>
<name>A0A090T4Z7_9VIBR</name>
<dbReference type="SUPFAM" id="SSF53335">
    <property type="entry name" value="S-adenosyl-L-methionine-dependent methyltransferases"/>
    <property type="match status" value="1"/>
</dbReference>
<reference evidence="5 6" key="1">
    <citation type="submission" date="2014-09" db="EMBL/GenBank/DDBJ databases">
        <title>Vibrio maritimus JCM 19240. (C210) whole genome shotgun sequence.</title>
        <authorList>
            <person name="Sawabe T."/>
            <person name="Meirelles P."/>
            <person name="Nakanishi M."/>
            <person name="Sayaka M."/>
            <person name="Hattori M."/>
            <person name="Ohkuma M."/>
        </authorList>
    </citation>
    <scope>NUCLEOTIDE SEQUENCE [LARGE SCALE GENOMIC DNA]</scope>
    <source>
        <strain evidence="5 6">JCM 19240</strain>
    </source>
</reference>
<comment type="similarity">
    <text evidence="1 4">Belongs to the UPF0677 family.</text>
</comment>
<dbReference type="GO" id="GO:0008168">
    <property type="term" value="F:methyltransferase activity"/>
    <property type="evidence" value="ECO:0007669"/>
    <property type="project" value="UniProtKB-UniRule"/>
</dbReference>
<keyword evidence="3" id="KW-0808">Transferase</keyword>
<reference evidence="5 6" key="2">
    <citation type="submission" date="2014-09" db="EMBL/GenBank/DDBJ databases">
        <authorList>
            <consortium name="NBRP consortium"/>
            <person name="Sawabe T."/>
            <person name="Meirelles P."/>
            <person name="Nakanishi M."/>
            <person name="Sayaka M."/>
            <person name="Hattori M."/>
            <person name="Ohkuma M."/>
        </authorList>
    </citation>
    <scope>NUCLEOTIDE SEQUENCE [LARGE SCALE GENOMIC DNA]</scope>
    <source>
        <strain evidence="5 6">JCM 19240</strain>
    </source>
</reference>
<evidence type="ECO:0000313" key="5">
    <source>
        <dbReference type="EMBL" id="GAL35020.1"/>
    </source>
</evidence>
<dbReference type="GO" id="GO:0032259">
    <property type="term" value="P:methylation"/>
    <property type="evidence" value="ECO:0007669"/>
    <property type="project" value="UniProtKB-KW"/>
</dbReference>
<dbReference type="AlphaFoldDB" id="A0A090T4Z7"/>
<dbReference type="InterPro" id="IPR007213">
    <property type="entry name" value="Ppm1/Ppm2/Tcmp"/>
</dbReference>
<proteinExistence type="inferred from homology"/>